<accession>A0A4R8WFW3</accession>
<dbReference type="AlphaFoldDB" id="A0A4R8WFW3"/>
<dbReference type="GO" id="GO:0006310">
    <property type="term" value="P:DNA recombination"/>
    <property type="evidence" value="ECO:0007669"/>
    <property type="project" value="UniProtKB-KW"/>
</dbReference>
<organism evidence="6 7">
    <name type="scientific">Cryobacterium mannosilyticum</name>
    <dbReference type="NCBI Taxonomy" id="1259190"/>
    <lineage>
        <taxon>Bacteria</taxon>
        <taxon>Bacillati</taxon>
        <taxon>Actinomycetota</taxon>
        <taxon>Actinomycetes</taxon>
        <taxon>Micrococcales</taxon>
        <taxon>Microbacteriaceae</taxon>
        <taxon>Cryobacterium</taxon>
    </lineage>
</organism>
<feature type="domain" description="Tyr recombinase" evidence="4">
    <location>
        <begin position="216"/>
        <end position="397"/>
    </location>
</feature>
<sequence>MAGVMQIPVSGALKEWSAGFVDYLAAAGYAPTSIGLRVALFAHLGRWCDAEALLPAELDAGAIDQFLAARKKSHIDLASRGSLAPVVVFLRSVGAIPQLTRQQDIPVGAVDALLDRWGAFLLSERALVVSTVKYYRVLAAPFVVSRLRGQALDWEAVDAEAVARFVAATIPQLPVGTAKLTITALRSLLRFLFSIGVVSNRLDAVVPGRAGYRDAGLPRGLTAEQVALMLAATGRDSLVRRRDRAVLVLLSRLGLRAVDVAGLELDDLDWRTGTIRVRGKGGQIDLMPLPADVGQALAEHLSDGRPSTAVGRSVFLRCRAPFTGLRVAGIQGIVGQAGRRVGLGAVGAHRLRHTIATATINAGASLEEVGQLLRHRGLASTMIYAKVDLVRLGSIVRPWPGSGPADAAAGVS</sequence>
<dbReference type="Proteomes" id="UP000297643">
    <property type="component" value="Unassembled WGS sequence"/>
</dbReference>
<dbReference type="EMBL" id="SOFM01000008">
    <property type="protein sequence ID" value="TFC07166.1"/>
    <property type="molecule type" value="Genomic_DNA"/>
</dbReference>
<evidence type="ECO:0000313" key="6">
    <source>
        <dbReference type="EMBL" id="TFC07166.1"/>
    </source>
</evidence>
<reference evidence="6 7" key="1">
    <citation type="submission" date="2019-03" db="EMBL/GenBank/DDBJ databases">
        <title>Genomics of glacier-inhabiting Cryobacterium strains.</title>
        <authorList>
            <person name="Liu Q."/>
            <person name="Xin Y.-H."/>
        </authorList>
    </citation>
    <scope>NUCLEOTIDE SEQUENCE [LARGE SCALE GENOMIC DNA]</scope>
    <source>
        <strain evidence="6 7">RHLT2-21</strain>
    </source>
</reference>
<dbReference type="SUPFAM" id="SSF56349">
    <property type="entry name" value="DNA breaking-rejoining enzymes"/>
    <property type="match status" value="1"/>
</dbReference>
<dbReference type="PROSITE" id="PS51898">
    <property type="entry name" value="TYR_RECOMBINASE"/>
    <property type="match status" value="1"/>
</dbReference>
<dbReference type="InterPro" id="IPR011010">
    <property type="entry name" value="DNA_brk_join_enz"/>
</dbReference>
<dbReference type="PANTHER" id="PTHR30349">
    <property type="entry name" value="PHAGE INTEGRASE-RELATED"/>
    <property type="match status" value="1"/>
</dbReference>
<dbReference type="InterPro" id="IPR002104">
    <property type="entry name" value="Integrase_catalytic"/>
</dbReference>
<name>A0A4R8WFW3_9MICO</name>
<evidence type="ECO:0000313" key="7">
    <source>
        <dbReference type="Proteomes" id="UP000297643"/>
    </source>
</evidence>
<keyword evidence="7" id="KW-1185">Reference proteome</keyword>
<dbReference type="Pfam" id="PF00589">
    <property type="entry name" value="Phage_integrase"/>
    <property type="match status" value="1"/>
</dbReference>
<keyword evidence="1 3" id="KW-0238">DNA-binding</keyword>
<dbReference type="PROSITE" id="PS51900">
    <property type="entry name" value="CB"/>
    <property type="match status" value="1"/>
</dbReference>
<evidence type="ECO:0000256" key="2">
    <source>
        <dbReference type="ARBA" id="ARBA00023172"/>
    </source>
</evidence>
<comment type="caution">
    <text evidence="6">The sequence shown here is derived from an EMBL/GenBank/DDBJ whole genome shotgun (WGS) entry which is preliminary data.</text>
</comment>
<protein>
    <submittedName>
        <fullName evidence="6">Integrase</fullName>
    </submittedName>
</protein>
<evidence type="ECO:0000259" key="5">
    <source>
        <dbReference type="PROSITE" id="PS51900"/>
    </source>
</evidence>
<evidence type="ECO:0000256" key="3">
    <source>
        <dbReference type="PROSITE-ProRule" id="PRU01248"/>
    </source>
</evidence>
<feature type="domain" description="Core-binding (CB)" evidence="5">
    <location>
        <begin position="108"/>
        <end position="193"/>
    </location>
</feature>
<dbReference type="InterPro" id="IPR013762">
    <property type="entry name" value="Integrase-like_cat_sf"/>
</dbReference>
<evidence type="ECO:0000259" key="4">
    <source>
        <dbReference type="PROSITE" id="PS51898"/>
    </source>
</evidence>
<evidence type="ECO:0000256" key="1">
    <source>
        <dbReference type="ARBA" id="ARBA00023125"/>
    </source>
</evidence>
<proteinExistence type="predicted"/>
<dbReference type="Gene3D" id="1.10.443.10">
    <property type="entry name" value="Intergrase catalytic core"/>
    <property type="match status" value="1"/>
</dbReference>
<dbReference type="GO" id="GO:0015074">
    <property type="term" value="P:DNA integration"/>
    <property type="evidence" value="ECO:0007669"/>
    <property type="project" value="InterPro"/>
</dbReference>
<gene>
    <name evidence="6" type="ORF">E3O32_03165</name>
</gene>
<dbReference type="InterPro" id="IPR050090">
    <property type="entry name" value="Tyrosine_recombinase_XerCD"/>
</dbReference>
<keyword evidence="2" id="KW-0233">DNA recombination</keyword>
<dbReference type="RefSeq" id="WP_134506953.1">
    <property type="nucleotide sequence ID" value="NZ_SOFM01000008.1"/>
</dbReference>
<dbReference type="InterPro" id="IPR044068">
    <property type="entry name" value="CB"/>
</dbReference>
<dbReference type="GO" id="GO:0003677">
    <property type="term" value="F:DNA binding"/>
    <property type="evidence" value="ECO:0007669"/>
    <property type="project" value="UniProtKB-UniRule"/>
</dbReference>
<dbReference type="PANTHER" id="PTHR30349:SF90">
    <property type="entry name" value="TYROSINE RECOMBINASE XERD"/>
    <property type="match status" value="1"/>
</dbReference>